<dbReference type="InterPro" id="IPR009057">
    <property type="entry name" value="Homeodomain-like_sf"/>
</dbReference>
<dbReference type="Pfam" id="PF02311">
    <property type="entry name" value="AraC_binding"/>
    <property type="match status" value="1"/>
</dbReference>
<dbReference type="InterPro" id="IPR018060">
    <property type="entry name" value="HTH_AraC"/>
</dbReference>
<evidence type="ECO:0000256" key="2">
    <source>
        <dbReference type="ARBA" id="ARBA00023125"/>
    </source>
</evidence>
<keyword evidence="1" id="KW-0805">Transcription regulation</keyword>
<dbReference type="PANTHER" id="PTHR43280">
    <property type="entry name" value="ARAC-FAMILY TRANSCRIPTIONAL REGULATOR"/>
    <property type="match status" value="1"/>
</dbReference>
<dbReference type="InterPro" id="IPR003313">
    <property type="entry name" value="AraC-bd"/>
</dbReference>
<dbReference type="InterPro" id="IPR018062">
    <property type="entry name" value="HTH_AraC-typ_CS"/>
</dbReference>
<dbReference type="GO" id="GO:0003700">
    <property type="term" value="F:DNA-binding transcription factor activity"/>
    <property type="evidence" value="ECO:0007669"/>
    <property type="project" value="InterPro"/>
</dbReference>
<dbReference type="AlphaFoldDB" id="A0A5S5BU59"/>
<dbReference type="Gene3D" id="2.60.120.10">
    <property type="entry name" value="Jelly Rolls"/>
    <property type="match status" value="1"/>
</dbReference>
<dbReference type="RefSeq" id="WP_148932695.1">
    <property type="nucleotide sequence ID" value="NZ_VNHS01000013.1"/>
</dbReference>
<keyword evidence="3" id="KW-0804">Transcription</keyword>
<sequence length="290" mass="33341">MKPLRKQFKPGSPFMFDIAYRETKSSHTELPEHFHDWYEIVYIYAGSGTFFIDQTLYDVKPGDLFLIPGDTIHRTLPDATDPVIATALYFSSLLIPPNVYGDGFSFLDAFEHSKQTKQYQLDTRTYREMVEQHMDRIHEELCEKRPGCRQAIQLALQQLLLVLARHTTPCTASDSVPTTHVWPWIGQALQYIEDHLFADIHLPHLAREAAVSPSHFSRVFKQLTGMNVTEYILTKRILSAKELLTRTDDKVSDIAAQCGFESLPYFHKKFKAVTGSTPSRFRRLTLNFPS</sequence>
<dbReference type="PRINTS" id="PR00032">
    <property type="entry name" value="HTHARAC"/>
</dbReference>
<dbReference type="SUPFAM" id="SSF51215">
    <property type="entry name" value="Regulatory protein AraC"/>
    <property type="match status" value="1"/>
</dbReference>
<dbReference type="Gene3D" id="1.10.10.60">
    <property type="entry name" value="Homeodomain-like"/>
    <property type="match status" value="2"/>
</dbReference>
<accession>A0A5S5BU59</accession>
<dbReference type="InterPro" id="IPR037923">
    <property type="entry name" value="HTH-like"/>
</dbReference>
<dbReference type="EMBL" id="VNHS01000013">
    <property type="protein sequence ID" value="TYP69690.1"/>
    <property type="molecule type" value="Genomic_DNA"/>
</dbReference>
<reference evidence="5 6" key="1">
    <citation type="submission" date="2019-07" db="EMBL/GenBank/DDBJ databases">
        <title>Genomic Encyclopedia of Type Strains, Phase III (KMG-III): the genomes of soil and plant-associated and newly described type strains.</title>
        <authorList>
            <person name="Whitman W."/>
        </authorList>
    </citation>
    <scope>NUCLEOTIDE SEQUENCE [LARGE SCALE GENOMIC DNA]</scope>
    <source>
        <strain evidence="5 6">BL24</strain>
    </source>
</reference>
<evidence type="ECO:0000313" key="5">
    <source>
        <dbReference type="EMBL" id="TYP69690.1"/>
    </source>
</evidence>
<evidence type="ECO:0000259" key="4">
    <source>
        <dbReference type="PROSITE" id="PS01124"/>
    </source>
</evidence>
<dbReference type="Pfam" id="PF12833">
    <property type="entry name" value="HTH_18"/>
    <property type="match status" value="1"/>
</dbReference>
<organism evidence="5 6">
    <name type="scientific">Paenibacillus methanolicus</name>
    <dbReference type="NCBI Taxonomy" id="582686"/>
    <lineage>
        <taxon>Bacteria</taxon>
        <taxon>Bacillati</taxon>
        <taxon>Bacillota</taxon>
        <taxon>Bacilli</taxon>
        <taxon>Bacillales</taxon>
        <taxon>Paenibacillaceae</taxon>
        <taxon>Paenibacillus</taxon>
    </lineage>
</organism>
<dbReference type="PROSITE" id="PS01124">
    <property type="entry name" value="HTH_ARAC_FAMILY_2"/>
    <property type="match status" value="1"/>
</dbReference>
<dbReference type="PANTHER" id="PTHR43280:SF28">
    <property type="entry name" value="HTH-TYPE TRANSCRIPTIONAL ACTIVATOR RHAS"/>
    <property type="match status" value="1"/>
</dbReference>
<keyword evidence="2 5" id="KW-0238">DNA-binding</keyword>
<dbReference type="InterPro" id="IPR014710">
    <property type="entry name" value="RmlC-like_jellyroll"/>
</dbReference>
<protein>
    <submittedName>
        <fullName evidence="5">AraC-like DNA-binding protein</fullName>
    </submittedName>
</protein>
<dbReference type="OrthoDB" id="8737373at2"/>
<comment type="caution">
    <text evidence="5">The sequence shown here is derived from an EMBL/GenBank/DDBJ whole genome shotgun (WGS) entry which is preliminary data.</text>
</comment>
<dbReference type="PROSITE" id="PS00041">
    <property type="entry name" value="HTH_ARAC_FAMILY_1"/>
    <property type="match status" value="1"/>
</dbReference>
<feature type="domain" description="HTH araC/xylS-type" evidence="4">
    <location>
        <begin position="186"/>
        <end position="284"/>
    </location>
</feature>
<dbReference type="GO" id="GO:0043565">
    <property type="term" value="F:sequence-specific DNA binding"/>
    <property type="evidence" value="ECO:0007669"/>
    <property type="project" value="InterPro"/>
</dbReference>
<dbReference type="SMART" id="SM00342">
    <property type="entry name" value="HTH_ARAC"/>
    <property type="match status" value="1"/>
</dbReference>
<dbReference type="InterPro" id="IPR020449">
    <property type="entry name" value="Tscrpt_reg_AraC-type_HTH"/>
</dbReference>
<evidence type="ECO:0000313" key="6">
    <source>
        <dbReference type="Proteomes" id="UP000323257"/>
    </source>
</evidence>
<keyword evidence="6" id="KW-1185">Reference proteome</keyword>
<evidence type="ECO:0000256" key="3">
    <source>
        <dbReference type="ARBA" id="ARBA00023163"/>
    </source>
</evidence>
<dbReference type="Proteomes" id="UP000323257">
    <property type="component" value="Unassembled WGS sequence"/>
</dbReference>
<name>A0A5S5BU59_9BACL</name>
<gene>
    <name evidence="5" type="ORF">BCM02_11319</name>
</gene>
<dbReference type="SUPFAM" id="SSF46689">
    <property type="entry name" value="Homeodomain-like"/>
    <property type="match status" value="2"/>
</dbReference>
<evidence type="ECO:0000256" key="1">
    <source>
        <dbReference type="ARBA" id="ARBA00023015"/>
    </source>
</evidence>
<proteinExistence type="predicted"/>